<organism evidence="2 3">
    <name type="scientific">Lymnaea stagnalis</name>
    <name type="common">Great pond snail</name>
    <name type="synonym">Helix stagnalis</name>
    <dbReference type="NCBI Taxonomy" id="6523"/>
    <lineage>
        <taxon>Eukaryota</taxon>
        <taxon>Metazoa</taxon>
        <taxon>Spiralia</taxon>
        <taxon>Lophotrochozoa</taxon>
        <taxon>Mollusca</taxon>
        <taxon>Gastropoda</taxon>
        <taxon>Heterobranchia</taxon>
        <taxon>Euthyneura</taxon>
        <taxon>Panpulmonata</taxon>
        <taxon>Hygrophila</taxon>
        <taxon>Lymnaeoidea</taxon>
        <taxon>Lymnaeidae</taxon>
        <taxon>Lymnaea</taxon>
    </lineage>
</organism>
<feature type="compositionally biased region" description="Basic and acidic residues" evidence="1">
    <location>
        <begin position="9"/>
        <end position="23"/>
    </location>
</feature>
<accession>A0AAV2I559</accession>
<comment type="caution">
    <text evidence="2">The sequence shown here is derived from an EMBL/GenBank/DDBJ whole genome shotgun (WGS) entry which is preliminary data.</text>
</comment>
<feature type="compositionally biased region" description="Polar residues" evidence="1">
    <location>
        <begin position="1128"/>
        <end position="1147"/>
    </location>
</feature>
<dbReference type="AlphaFoldDB" id="A0AAV2I559"/>
<feature type="compositionally biased region" description="Basic and acidic residues" evidence="1">
    <location>
        <begin position="806"/>
        <end position="819"/>
    </location>
</feature>
<proteinExistence type="predicted"/>
<reference evidence="2 3" key="1">
    <citation type="submission" date="2024-04" db="EMBL/GenBank/DDBJ databases">
        <authorList>
            <consortium name="Genoscope - CEA"/>
            <person name="William W."/>
        </authorList>
    </citation>
    <scope>NUCLEOTIDE SEQUENCE [LARGE SCALE GENOMIC DNA]</scope>
</reference>
<feature type="region of interest" description="Disordered" evidence="1">
    <location>
        <begin position="167"/>
        <end position="189"/>
    </location>
</feature>
<evidence type="ECO:0000313" key="3">
    <source>
        <dbReference type="Proteomes" id="UP001497497"/>
    </source>
</evidence>
<gene>
    <name evidence="2" type="ORF">GSLYS_00015461001</name>
</gene>
<feature type="region of interest" description="Disordered" evidence="1">
    <location>
        <begin position="1"/>
        <end position="23"/>
    </location>
</feature>
<sequence>MDSVVPGSKLEDDHSLPPTQEEIRKKRLEYFRLTQGGVNSNKVFQRQKPADNAIVSATLPIDDNDNHRDSKEILLDSSSIILKNPLTNTHPYAEQITLSGRLQKAPDTKEISIPTKYQDLALQTRSLVEKLNKEISGSEAFSVMNSIGDVDELGLKTHRPGFHNEANFVQKEREIPSNETQGQSKASKELFSPEIQEQMKSALGDKGLQELMLKVEKDIEQLHRGRSFNKNFNREGIIKDQHPTLSSFESTDQMHEESNPGSQISGKTHLITKNLEQLREGEKDAFKQLRNYDQMIVPRNTKNAFSADEIYRQAYGDKAESALFEKPLSRNTDPMLNSTNQNSRQWLNHATGHSEYAHPNESYYSPIRKLSHDGSVQTGNIPPFVSTHNQFAYPPPQYYSRSFDYPGPVSPHSSALYGSVHEGQHQFYLSSHNQQQKLPHQDNSYTIAPNFTSNMPTDTLSITSSPRTYNYPPPPFHNYFGVPKFRDGVPLHLPPPPLPSNSKSQEYGSPLQFFPPHPPPTSARRHSNPHIGSSGHQHLDFSAVNSVLLKNPHPPPVPPALHRKEPVFSNSENRYPSVVGMQTPIQKQAPEVYSIHSQSGDTTDFKLHKYFASLEPQDSNTMVPELVLSSSHISEDTHRNEDAVSMFTDAGSMFTDVTSAYTAEGVTGRLKGLGIDLNHLKHLRIIEDKGNKVTPGADFETLSKGIKCCPECGSSNKGYMDWCGACGEVLIGVEMTMPVRKSKSSSGREKRTRGGTKMSQGVRVSQLDLGDNLQDFSEDCSSHRYIYPHKDSPESGRGQSLSNSPDRNDRHNETDHPMDSGRASSGDVREVTGVWGEEKSSGCEQDLDALDKAPGCEQDLDAVDKAPGCEQDLDALDKAPGWEISQSQLFDQIKDPVLRQIVLAYNKKQISGRTADTNEREAGIVKSNLMEKGAESLQTGRTLDDKLPHSVTFDKITNPQSHETKLAPEMISWLQGHQVSQMESHNGTYSEPNFIEADRGKAAEPKKVKKRRKKKKQIDEAMDIEIFGYEESHQSRNSSRIANNLIVPILNLACTSDEEETDTDVSDADDDFKITGDVSHKFVNQPDADSEAALVPSQGSGPHVSINKNRSSVRLQQITSVSPPPVSLSQSKASNNNRVGCSSSGPTRYQRHWARSSIAWGSFHPRELSTR</sequence>
<feature type="region of interest" description="Disordered" evidence="1">
    <location>
        <begin position="737"/>
        <end position="767"/>
    </location>
</feature>
<dbReference type="EMBL" id="CAXITT010000455">
    <property type="protein sequence ID" value="CAL1541855.1"/>
    <property type="molecule type" value="Genomic_DNA"/>
</dbReference>
<name>A0AAV2I559_LYMST</name>
<feature type="region of interest" description="Disordered" evidence="1">
    <location>
        <begin position="1121"/>
        <end position="1148"/>
    </location>
</feature>
<evidence type="ECO:0000256" key="1">
    <source>
        <dbReference type="SAM" id="MobiDB-lite"/>
    </source>
</evidence>
<keyword evidence="3" id="KW-1185">Reference proteome</keyword>
<protein>
    <submittedName>
        <fullName evidence="2">Uncharacterized protein</fullName>
    </submittedName>
</protein>
<feature type="region of interest" description="Disordered" evidence="1">
    <location>
        <begin position="784"/>
        <end position="828"/>
    </location>
</feature>
<dbReference type="Proteomes" id="UP001497497">
    <property type="component" value="Unassembled WGS sequence"/>
</dbReference>
<evidence type="ECO:0000313" key="2">
    <source>
        <dbReference type="EMBL" id="CAL1541855.1"/>
    </source>
</evidence>